<feature type="binding site" evidence="9 11">
    <location>
        <position position="121"/>
    </location>
    <ligand>
        <name>substrate</name>
    </ligand>
</feature>
<keyword evidence="6 9" id="KW-0627">Porphyrin biosynthesis</keyword>
<comment type="similarity">
    <text evidence="2 9 14">Belongs to the glutamyl-tRNA reductase family.</text>
</comment>
<dbReference type="PIRSF" id="PIRSF000445">
    <property type="entry name" value="4pyrrol_synth_GluRdtase"/>
    <property type="match status" value="1"/>
</dbReference>
<dbReference type="Proteomes" id="UP000317369">
    <property type="component" value="Chromosome"/>
</dbReference>
<dbReference type="UniPathway" id="UPA00251">
    <property type="reaction ID" value="UER00316"/>
</dbReference>
<dbReference type="InterPro" id="IPR036291">
    <property type="entry name" value="NAD(P)-bd_dom_sf"/>
</dbReference>
<dbReference type="SUPFAM" id="SSF51735">
    <property type="entry name" value="NAD(P)-binding Rossmann-fold domains"/>
    <property type="match status" value="1"/>
</dbReference>
<dbReference type="GO" id="GO:0008883">
    <property type="term" value="F:glutamyl-tRNA reductase activity"/>
    <property type="evidence" value="ECO:0007669"/>
    <property type="project" value="UniProtKB-UniRule"/>
</dbReference>
<dbReference type="FunFam" id="3.40.50.720:FF:000031">
    <property type="entry name" value="Glutamyl-tRNA reductase"/>
    <property type="match status" value="1"/>
</dbReference>
<dbReference type="EC" id="1.2.1.70" evidence="3 9"/>
<dbReference type="InterPro" id="IPR036453">
    <property type="entry name" value="GluRdtase_dimer_dom_sf"/>
</dbReference>
<feature type="site" description="Important for activity" evidence="9 13">
    <location>
        <position position="100"/>
    </location>
</feature>
<dbReference type="PROSITE" id="PS00747">
    <property type="entry name" value="GLUTR"/>
    <property type="match status" value="1"/>
</dbReference>
<dbReference type="InterPro" id="IPR018214">
    <property type="entry name" value="GluRdtase_CS"/>
</dbReference>
<comment type="function">
    <text evidence="9">Catalyzes the NADPH-dependent reduction of glutamyl-tRNA(Glu) to glutamate 1-semialdehyde (GSA).</text>
</comment>
<feature type="domain" description="Tetrapyrrole biosynthesis glutamyl-tRNA reductase dimerisation" evidence="16">
    <location>
        <begin position="328"/>
        <end position="430"/>
    </location>
</feature>
<feature type="binding site" evidence="9 11">
    <location>
        <position position="110"/>
    </location>
    <ligand>
        <name>substrate</name>
    </ligand>
</feature>
<dbReference type="HAMAP" id="MF_00087">
    <property type="entry name" value="Glu_tRNA_reductase"/>
    <property type="match status" value="1"/>
</dbReference>
<dbReference type="FunFam" id="3.30.460.30:FF:000001">
    <property type="entry name" value="Glutamyl-tRNA reductase"/>
    <property type="match status" value="1"/>
</dbReference>
<dbReference type="InterPro" id="IPR015895">
    <property type="entry name" value="4pyrrol_synth_GluRdtase_N"/>
</dbReference>
<dbReference type="Gene3D" id="3.30.460.30">
    <property type="entry name" value="Glutamyl-tRNA reductase, N-terminal domain"/>
    <property type="match status" value="1"/>
</dbReference>
<dbReference type="Pfam" id="PF00745">
    <property type="entry name" value="GlutR_dimer"/>
    <property type="match status" value="1"/>
</dbReference>
<evidence type="ECO:0000256" key="6">
    <source>
        <dbReference type="ARBA" id="ARBA00023244"/>
    </source>
</evidence>
<dbReference type="KEGG" id="pcor:KS4_17580"/>
<comment type="miscellaneous">
    <text evidence="9">During catalysis, the active site Cys acts as a nucleophile attacking the alpha-carbonyl group of tRNA-bound glutamate with the formation of a thioester intermediate between enzyme and glutamate, and the concomitant release of tRNA(Glu). The thioester intermediate is finally reduced by direct hydride transfer from NADPH, to form the product GSA.</text>
</comment>
<dbReference type="SUPFAM" id="SSF69742">
    <property type="entry name" value="Glutamyl tRNA-reductase catalytic, N-terminal domain"/>
    <property type="match status" value="1"/>
</dbReference>
<dbReference type="InterPro" id="IPR000343">
    <property type="entry name" value="4pyrrol_synth_GluRdtase"/>
</dbReference>
<feature type="domain" description="Quinate/shikimate 5-dehydrogenase/glutamyl-tRNA reductase" evidence="17">
    <location>
        <begin position="173"/>
        <end position="312"/>
    </location>
</feature>
<keyword evidence="5 9" id="KW-0560">Oxidoreductase</keyword>
<evidence type="ECO:0000256" key="9">
    <source>
        <dbReference type="HAMAP-Rule" id="MF_00087"/>
    </source>
</evidence>
<dbReference type="NCBIfam" id="TIGR01035">
    <property type="entry name" value="hemA"/>
    <property type="match status" value="1"/>
</dbReference>
<accession>A0A517YU60</accession>
<evidence type="ECO:0000259" key="17">
    <source>
        <dbReference type="Pfam" id="PF01488"/>
    </source>
</evidence>
<keyword evidence="20" id="KW-1185">Reference proteome</keyword>
<evidence type="ECO:0000259" key="16">
    <source>
        <dbReference type="Pfam" id="PF00745"/>
    </source>
</evidence>
<dbReference type="Pfam" id="PF05201">
    <property type="entry name" value="GlutR_N"/>
    <property type="match status" value="1"/>
</dbReference>
<dbReference type="InterPro" id="IPR036343">
    <property type="entry name" value="GluRdtase_N_sf"/>
</dbReference>
<evidence type="ECO:0000256" key="1">
    <source>
        <dbReference type="ARBA" id="ARBA00005059"/>
    </source>
</evidence>
<comment type="domain">
    <text evidence="9">Possesses an unusual extended V-shaped dimeric structure with each monomer consisting of three distinct domains arranged along a curved 'spinal' alpha-helix. The N-terminal catalytic domain specifically recognizes the glutamate moiety of the substrate. The second domain is the NADPH-binding domain, and the third C-terminal domain is responsible for dimerization.</text>
</comment>
<evidence type="ECO:0000256" key="15">
    <source>
        <dbReference type="SAM" id="MobiDB-lite"/>
    </source>
</evidence>
<keyword evidence="4 9" id="KW-0521">NADP</keyword>
<evidence type="ECO:0000256" key="11">
    <source>
        <dbReference type="PIRSR" id="PIRSR000445-2"/>
    </source>
</evidence>
<feature type="binding site" evidence="9 11">
    <location>
        <begin position="115"/>
        <end position="117"/>
    </location>
    <ligand>
        <name>substrate</name>
    </ligand>
</feature>
<organism evidence="19 20">
    <name type="scientific">Poriferisphaera corsica</name>
    <dbReference type="NCBI Taxonomy" id="2528020"/>
    <lineage>
        <taxon>Bacteria</taxon>
        <taxon>Pseudomonadati</taxon>
        <taxon>Planctomycetota</taxon>
        <taxon>Phycisphaerae</taxon>
        <taxon>Phycisphaerales</taxon>
        <taxon>Phycisphaeraceae</taxon>
        <taxon>Poriferisphaera</taxon>
    </lineage>
</organism>
<evidence type="ECO:0000256" key="3">
    <source>
        <dbReference type="ARBA" id="ARBA00012970"/>
    </source>
</evidence>
<feature type="domain" description="Glutamyl-tRNA reductase N-terminal" evidence="18">
    <location>
        <begin position="7"/>
        <end position="157"/>
    </location>
</feature>
<feature type="binding site" evidence="9 11">
    <location>
        <begin position="49"/>
        <end position="52"/>
    </location>
    <ligand>
        <name>substrate</name>
    </ligand>
</feature>
<dbReference type="SUPFAM" id="SSF69075">
    <property type="entry name" value="Glutamyl tRNA-reductase dimerization domain"/>
    <property type="match status" value="1"/>
</dbReference>
<name>A0A517YU60_9BACT</name>
<dbReference type="PANTHER" id="PTHR43013:SF1">
    <property type="entry name" value="GLUTAMYL-TRNA REDUCTASE"/>
    <property type="match status" value="1"/>
</dbReference>
<dbReference type="OrthoDB" id="110209at2"/>
<evidence type="ECO:0000256" key="2">
    <source>
        <dbReference type="ARBA" id="ARBA00005916"/>
    </source>
</evidence>
<dbReference type="Pfam" id="PF01488">
    <property type="entry name" value="Shikimate_DH"/>
    <property type="match status" value="1"/>
</dbReference>
<dbReference type="InterPro" id="IPR015896">
    <property type="entry name" value="4pyrrol_synth_GluRdtase_dimer"/>
</dbReference>
<feature type="region of interest" description="Disordered" evidence="15">
    <location>
        <begin position="434"/>
        <end position="457"/>
    </location>
</feature>
<evidence type="ECO:0000256" key="12">
    <source>
        <dbReference type="PIRSR" id="PIRSR000445-3"/>
    </source>
</evidence>
<proteinExistence type="inferred from homology"/>
<evidence type="ECO:0000313" key="20">
    <source>
        <dbReference type="Proteomes" id="UP000317369"/>
    </source>
</evidence>
<dbReference type="AlphaFoldDB" id="A0A517YU60"/>
<evidence type="ECO:0000256" key="7">
    <source>
        <dbReference type="ARBA" id="ARBA00047464"/>
    </source>
</evidence>
<evidence type="ECO:0000256" key="13">
    <source>
        <dbReference type="PIRSR" id="PIRSR000445-4"/>
    </source>
</evidence>
<dbReference type="Gene3D" id="3.40.50.720">
    <property type="entry name" value="NAD(P)-binding Rossmann-like Domain"/>
    <property type="match status" value="1"/>
</dbReference>
<sequence length="457" mass="51093">MRIHMFGINHRTAPVDIREQLSATGDSLAQDITTFNEAFPNTELVILSTCNRTEYYFARSTHEAPQIDELRKFLATLKQISVDQLTASSIHREQQAAIQHLLHVATGLDSMVIGETEILGQIKRAYETATQSNTVGPILHGVFQEAIAAAKQIRSQTGIDSGRISIGSVAVDFARQIFADFTDKNVLAIGAGEIAKVTLTHLRHLKPKSICIVNRSVDNATKLAEQLHLPAANNPVRNWEQMNELLVTADIVISSTASPTPILELESFKPFLKRRRNRPLFLLDLAVPRDIDPAIGSLTNVYLYNVDDLQSVIAETHDLRAEHIQTCESYLEQVAKTCMTQINNRDLGQLVRQLRHRLQDIGQLETQRTINKLSALYPHEEGAHAQKLLDEHTHRLINKILHMPLSQLDHNNPDAPLGFYASALRRLFDLDEQSTTPHITPTNSQTPTPNRNGHSTS</sequence>
<evidence type="ECO:0000259" key="18">
    <source>
        <dbReference type="Pfam" id="PF05201"/>
    </source>
</evidence>
<evidence type="ECO:0000256" key="4">
    <source>
        <dbReference type="ARBA" id="ARBA00022857"/>
    </source>
</evidence>
<dbReference type="InterPro" id="IPR006151">
    <property type="entry name" value="Shikm_DH/Glu-tRNA_Rdtase"/>
</dbReference>
<reference evidence="19 20" key="1">
    <citation type="submission" date="2019-02" db="EMBL/GenBank/DDBJ databases">
        <title>Deep-cultivation of Planctomycetes and their phenomic and genomic characterization uncovers novel biology.</title>
        <authorList>
            <person name="Wiegand S."/>
            <person name="Jogler M."/>
            <person name="Boedeker C."/>
            <person name="Pinto D."/>
            <person name="Vollmers J."/>
            <person name="Rivas-Marin E."/>
            <person name="Kohn T."/>
            <person name="Peeters S.H."/>
            <person name="Heuer A."/>
            <person name="Rast P."/>
            <person name="Oberbeckmann S."/>
            <person name="Bunk B."/>
            <person name="Jeske O."/>
            <person name="Meyerdierks A."/>
            <person name="Storesund J.E."/>
            <person name="Kallscheuer N."/>
            <person name="Luecker S."/>
            <person name="Lage O.M."/>
            <person name="Pohl T."/>
            <person name="Merkel B.J."/>
            <person name="Hornburger P."/>
            <person name="Mueller R.-W."/>
            <person name="Bruemmer F."/>
            <person name="Labrenz M."/>
            <person name="Spormann A.M."/>
            <person name="Op den Camp H."/>
            <person name="Overmann J."/>
            <person name="Amann R."/>
            <person name="Jetten M.S.M."/>
            <person name="Mascher T."/>
            <person name="Medema M.H."/>
            <person name="Devos D.P."/>
            <person name="Kaster A.-K."/>
            <person name="Ovreas L."/>
            <person name="Rohde M."/>
            <person name="Galperin M.Y."/>
            <person name="Jogler C."/>
        </authorList>
    </citation>
    <scope>NUCLEOTIDE SEQUENCE [LARGE SCALE GENOMIC DNA]</scope>
    <source>
        <strain evidence="19 20">KS4</strain>
    </source>
</reference>
<dbReference type="CDD" id="cd05213">
    <property type="entry name" value="NAD_bind_Glutamyl_tRNA_reduct"/>
    <property type="match status" value="1"/>
</dbReference>
<gene>
    <name evidence="9 19" type="primary">hemA</name>
    <name evidence="19" type="ORF">KS4_17580</name>
</gene>
<evidence type="ECO:0000256" key="14">
    <source>
        <dbReference type="RuleBase" id="RU000584"/>
    </source>
</evidence>
<dbReference type="GO" id="GO:0050661">
    <property type="term" value="F:NADP binding"/>
    <property type="evidence" value="ECO:0007669"/>
    <property type="project" value="InterPro"/>
</dbReference>
<feature type="active site" description="Nucleophile" evidence="9 10">
    <location>
        <position position="50"/>
    </location>
</feature>
<feature type="binding site" evidence="9 12">
    <location>
        <begin position="190"/>
        <end position="195"/>
    </location>
    <ligand>
        <name>NADP(+)</name>
        <dbReference type="ChEBI" id="CHEBI:58349"/>
    </ligand>
</feature>
<comment type="catalytic activity">
    <reaction evidence="7 9 14">
        <text>(S)-4-amino-5-oxopentanoate + tRNA(Glu) + NADP(+) = L-glutamyl-tRNA(Glu) + NADPH + H(+)</text>
        <dbReference type="Rhea" id="RHEA:12344"/>
        <dbReference type="Rhea" id="RHEA-COMP:9663"/>
        <dbReference type="Rhea" id="RHEA-COMP:9680"/>
        <dbReference type="ChEBI" id="CHEBI:15378"/>
        <dbReference type="ChEBI" id="CHEBI:57501"/>
        <dbReference type="ChEBI" id="CHEBI:57783"/>
        <dbReference type="ChEBI" id="CHEBI:58349"/>
        <dbReference type="ChEBI" id="CHEBI:78442"/>
        <dbReference type="ChEBI" id="CHEBI:78520"/>
        <dbReference type="EC" id="1.2.1.70"/>
    </reaction>
</comment>
<evidence type="ECO:0000256" key="8">
    <source>
        <dbReference type="ARBA" id="ARBA00068659"/>
    </source>
</evidence>
<dbReference type="PANTHER" id="PTHR43013">
    <property type="entry name" value="GLUTAMYL-TRNA REDUCTASE"/>
    <property type="match status" value="1"/>
</dbReference>
<evidence type="ECO:0000256" key="10">
    <source>
        <dbReference type="PIRSR" id="PIRSR000445-1"/>
    </source>
</evidence>
<protein>
    <recommendedName>
        <fullName evidence="8 9">Glutamyl-tRNA reductase</fullName>
        <shortName evidence="9">GluTR</shortName>
        <ecNumber evidence="3 9">1.2.1.70</ecNumber>
    </recommendedName>
</protein>
<comment type="subunit">
    <text evidence="9">Homodimer.</text>
</comment>
<evidence type="ECO:0000313" key="19">
    <source>
        <dbReference type="EMBL" id="QDU33702.1"/>
    </source>
</evidence>
<dbReference type="RefSeq" id="WP_145076949.1">
    <property type="nucleotide sequence ID" value="NZ_CP036425.1"/>
</dbReference>
<comment type="pathway">
    <text evidence="1 9 14">Porphyrin-containing compound metabolism; protoporphyrin-IX biosynthesis; 5-aminolevulinate from L-glutamyl-tRNA(Glu): step 1/2.</text>
</comment>
<dbReference type="EMBL" id="CP036425">
    <property type="protein sequence ID" value="QDU33702.1"/>
    <property type="molecule type" value="Genomic_DNA"/>
</dbReference>
<dbReference type="GO" id="GO:0019353">
    <property type="term" value="P:protoporphyrinogen IX biosynthetic process from glutamate"/>
    <property type="evidence" value="ECO:0007669"/>
    <property type="project" value="TreeGrafter"/>
</dbReference>
<evidence type="ECO:0000256" key="5">
    <source>
        <dbReference type="ARBA" id="ARBA00023002"/>
    </source>
</evidence>